<evidence type="ECO:0000313" key="2">
    <source>
        <dbReference type="EMBL" id="OAY36702.1"/>
    </source>
</evidence>
<accession>A0A2C9UZG6</accession>
<dbReference type="InterPro" id="IPR029472">
    <property type="entry name" value="Copia-like_N"/>
</dbReference>
<organism evidence="2">
    <name type="scientific">Manihot esculenta</name>
    <name type="common">Cassava</name>
    <name type="synonym">Jatropha manihot</name>
    <dbReference type="NCBI Taxonomy" id="3983"/>
    <lineage>
        <taxon>Eukaryota</taxon>
        <taxon>Viridiplantae</taxon>
        <taxon>Streptophyta</taxon>
        <taxon>Embryophyta</taxon>
        <taxon>Tracheophyta</taxon>
        <taxon>Spermatophyta</taxon>
        <taxon>Magnoliopsida</taxon>
        <taxon>eudicotyledons</taxon>
        <taxon>Gunneridae</taxon>
        <taxon>Pentapetalae</taxon>
        <taxon>rosids</taxon>
        <taxon>fabids</taxon>
        <taxon>Malpighiales</taxon>
        <taxon>Euphorbiaceae</taxon>
        <taxon>Crotonoideae</taxon>
        <taxon>Manihoteae</taxon>
        <taxon>Manihot</taxon>
    </lineage>
</organism>
<evidence type="ECO:0000259" key="1">
    <source>
        <dbReference type="Pfam" id="PF14244"/>
    </source>
</evidence>
<protein>
    <recommendedName>
        <fullName evidence="1">Retrotransposon Copia-like N-terminal domain-containing protein</fullName>
    </recommendedName>
</protein>
<dbReference type="EMBL" id="CM004397">
    <property type="protein sequence ID" value="OAY36702.1"/>
    <property type="molecule type" value="Genomic_DNA"/>
</dbReference>
<dbReference type="Pfam" id="PF14244">
    <property type="entry name" value="Retrotran_gag_3"/>
    <property type="match status" value="1"/>
</dbReference>
<dbReference type="PANTHER" id="PTHR37610">
    <property type="entry name" value="CCHC-TYPE DOMAIN-CONTAINING PROTEIN"/>
    <property type="match status" value="1"/>
</dbReference>
<dbReference type="AlphaFoldDB" id="A0A2C9UZG6"/>
<name>A0A2C9UZG6_MANES</name>
<feature type="domain" description="Retrotransposon Copia-like N-terminal" evidence="1">
    <location>
        <begin position="20"/>
        <end position="67"/>
    </location>
</feature>
<sequence length="88" mass="9919">MVVSASSDPTQSPSGPYFLHSNENPALVLISPVLTCPNYHTWSRAMKMALLSKNKMKFVDGIIQAPAATDLLCSTWERWNMMVLFWIM</sequence>
<gene>
    <name evidence="2" type="ORF">MANES_11G040900</name>
</gene>
<reference evidence="2" key="1">
    <citation type="submission" date="2016-02" db="EMBL/GenBank/DDBJ databases">
        <title>WGS assembly of Manihot esculenta.</title>
        <authorList>
            <person name="Bredeson J.V."/>
            <person name="Prochnik S.E."/>
            <person name="Lyons J.B."/>
            <person name="Schmutz J."/>
            <person name="Grimwood J."/>
            <person name="Vrebalov J."/>
            <person name="Bart R.S."/>
            <person name="Amuge T."/>
            <person name="Ferguson M.E."/>
            <person name="Green R."/>
            <person name="Putnam N."/>
            <person name="Stites J."/>
            <person name="Rounsley S."/>
            <person name="Rokhsar D.S."/>
        </authorList>
    </citation>
    <scope>NUCLEOTIDE SEQUENCE [LARGE SCALE GENOMIC DNA]</scope>
    <source>
        <tissue evidence="2">Leaf</tissue>
    </source>
</reference>
<dbReference type="PANTHER" id="PTHR37610:SF55">
    <property type="entry name" value="RETROTRANSPOSON COPIA-LIKE N-TERMINAL DOMAIN-CONTAINING PROTEIN"/>
    <property type="match status" value="1"/>
</dbReference>
<proteinExistence type="predicted"/>